<organism evidence="1 2">
    <name type="scientific">Cichorium intybus</name>
    <name type="common">Chicory</name>
    <dbReference type="NCBI Taxonomy" id="13427"/>
    <lineage>
        <taxon>Eukaryota</taxon>
        <taxon>Viridiplantae</taxon>
        <taxon>Streptophyta</taxon>
        <taxon>Embryophyta</taxon>
        <taxon>Tracheophyta</taxon>
        <taxon>Spermatophyta</taxon>
        <taxon>Magnoliopsida</taxon>
        <taxon>eudicotyledons</taxon>
        <taxon>Gunneridae</taxon>
        <taxon>Pentapetalae</taxon>
        <taxon>asterids</taxon>
        <taxon>campanulids</taxon>
        <taxon>Asterales</taxon>
        <taxon>Asteraceae</taxon>
        <taxon>Cichorioideae</taxon>
        <taxon>Cichorieae</taxon>
        <taxon>Cichoriinae</taxon>
        <taxon>Cichorium</taxon>
    </lineage>
</organism>
<reference evidence="2" key="1">
    <citation type="journal article" date="2022" name="Mol. Ecol. Resour.">
        <title>The genomes of chicory, endive, great burdock and yacon provide insights into Asteraceae palaeo-polyploidization history and plant inulin production.</title>
        <authorList>
            <person name="Fan W."/>
            <person name="Wang S."/>
            <person name="Wang H."/>
            <person name="Wang A."/>
            <person name="Jiang F."/>
            <person name="Liu H."/>
            <person name="Zhao H."/>
            <person name="Xu D."/>
            <person name="Zhang Y."/>
        </authorList>
    </citation>
    <scope>NUCLEOTIDE SEQUENCE [LARGE SCALE GENOMIC DNA]</scope>
    <source>
        <strain evidence="2">cv. Punajuju</strain>
    </source>
</reference>
<comment type="caution">
    <text evidence="1">The sequence shown here is derived from an EMBL/GenBank/DDBJ whole genome shotgun (WGS) entry which is preliminary data.</text>
</comment>
<gene>
    <name evidence="1" type="ORF">L2E82_07674</name>
</gene>
<evidence type="ECO:0000313" key="2">
    <source>
        <dbReference type="Proteomes" id="UP001055811"/>
    </source>
</evidence>
<keyword evidence="2" id="KW-1185">Reference proteome</keyword>
<sequence length="143" mass="15830">MQARKYSLLVAVRSKKELQNIPGDNATGPVVEDEEVFAPDIVIGVVVADTHENAKLAARKVVIEYEVLPPILSIKDAVKSKSFFPNSNRLLGKGDVDLCFQSNDCDKIIEGEVHVAMLAVKNTFIWSHKAHSFGPWMVAMRLI</sequence>
<dbReference type="Proteomes" id="UP001055811">
    <property type="component" value="Linkage Group LG02"/>
</dbReference>
<dbReference type="EMBL" id="CM042010">
    <property type="protein sequence ID" value="KAI3778402.1"/>
    <property type="molecule type" value="Genomic_DNA"/>
</dbReference>
<reference evidence="1 2" key="2">
    <citation type="journal article" date="2022" name="Mol. Ecol. Resour.">
        <title>The genomes of chicory, endive, great burdock and yacon provide insights into Asteraceae paleo-polyploidization history and plant inulin production.</title>
        <authorList>
            <person name="Fan W."/>
            <person name="Wang S."/>
            <person name="Wang H."/>
            <person name="Wang A."/>
            <person name="Jiang F."/>
            <person name="Liu H."/>
            <person name="Zhao H."/>
            <person name="Xu D."/>
            <person name="Zhang Y."/>
        </authorList>
    </citation>
    <scope>NUCLEOTIDE SEQUENCE [LARGE SCALE GENOMIC DNA]</scope>
    <source>
        <strain evidence="2">cv. Punajuju</strain>
        <tissue evidence="1">Leaves</tissue>
    </source>
</reference>
<proteinExistence type="predicted"/>
<accession>A0ACB9G4R3</accession>
<evidence type="ECO:0000313" key="1">
    <source>
        <dbReference type="EMBL" id="KAI3778402.1"/>
    </source>
</evidence>
<protein>
    <submittedName>
        <fullName evidence="1">Uncharacterized protein</fullName>
    </submittedName>
</protein>
<name>A0ACB9G4R3_CICIN</name>